<keyword evidence="5 7" id="KW-1133">Transmembrane helix</keyword>
<feature type="transmembrane region" description="Helical" evidence="7">
    <location>
        <begin position="39"/>
        <end position="58"/>
    </location>
</feature>
<organism evidence="9 10">
    <name type="scientific">Candidatus Faecousia excrementigallinarum</name>
    <dbReference type="NCBI Taxonomy" id="2840806"/>
    <lineage>
        <taxon>Bacteria</taxon>
        <taxon>Bacillati</taxon>
        <taxon>Bacillota</taxon>
        <taxon>Clostridia</taxon>
        <taxon>Eubacteriales</taxon>
        <taxon>Oscillospiraceae</taxon>
        <taxon>Faecousia</taxon>
    </lineage>
</organism>
<sequence length="224" mass="24383">MEMLPLTYAGAALRILCAIFIGGLLGLDRGLKNRPAGMRTYMLVCVGSCLIMLTNQFIYQSTGTGDPVRMGAQVVSGIGFLGAGTIIVTRRSQIKGLTTAAGLWAAAGVGLALGVGFYFGAALGGAAIFGVMTLLHRMDNKLQRNARTIEVYVEMATDFSVGDFLRELRLRNLELHELQREHDAHTEQGVRAYLATLRAQRRTSHIELLEELTKIPGIVFIEEL</sequence>
<accession>A0A9D0Z592</accession>
<feature type="domain" description="MgtC/SapB/SrpB/YhiD N-terminal" evidence="8">
    <location>
        <begin position="15"/>
        <end position="140"/>
    </location>
</feature>
<comment type="similarity">
    <text evidence="2">Belongs to the MgtC/SapB family.</text>
</comment>
<feature type="transmembrane region" description="Helical" evidence="7">
    <location>
        <begin position="119"/>
        <end position="135"/>
    </location>
</feature>
<evidence type="ECO:0000256" key="3">
    <source>
        <dbReference type="ARBA" id="ARBA00022475"/>
    </source>
</evidence>
<dbReference type="Proteomes" id="UP000886796">
    <property type="component" value="Unassembled WGS sequence"/>
</dbReference>
<evidence type="ECO:0000259" key="8">
    <source>
        <dbReference type="Pfam" id="PF02308"/>
    </source>
</evidence>
<evidence type="ECO:0000256" key="2">
    <source>
        <dbReference type="ARBA" id="ARBA00009298"/>
    </source>
</evidence>
<dbReference type="AlphaFoldDB" id="A0A9D0Z592"/>
<dbReference type="Pfam" id="PF02308">
    <property type="entry name" value="MgtC"/>
    <property type="match status" value="1"/>
</dbReference>
<evidence type="ECO:0000256" key="4">
    <source>
        <dbReference type="ARBA" id="ARBA00022692"/>
    </source>
</evidence>
<dbReference type="PANTHER" id="PTHR33778:SF1">
    <property type="entry name" value="MAGNESIUM TRANSPORTER YHID-RELATED"/>
    <property type="match status" value="1"/>
</dbReference>
<dbReference type="PRINTS" id="PR01837">
    <property type="entry name" value="MGTCSAPBPROT"/>
</dbReference>
<keyword evidence="6 7" id="KW-0472">Membrane</keyword>
<dbReference type="GO" id="GO:0005886">
    <property type="term" value="C:plasma membrane"/>
    <property type="evidence" value="ECO:0007669"/>
    <property type="project" value="UniProtKB-SubCell"/>
</dbReference>
<keyword evidence="3" id="KW-1003">Cell membrane</keyword>
<comment type="subcellular location">
    <subcellularLocation>
        <location evidence="1">Cell membrane</location>
        <topology evidence="1">Multi-pass membrane protein</topology>
    </subcellularLocation>
</comment>
<name>A0A9D0Z592_9FIRM</name>
<feature type="transmembrane region" description="Helical" evidence="7">
    <location>
        <begin position="6"/>
        <end position="27"/>
    </location>
</feature>
<evidence type="ECO:0000313" key="10">
    <source>
        <dbReference type="Proteomes" id="UP000886796"/>
    </source>
</evidence>
<feature type="transmembrane region" description="Helical" evidence="7">
    <location>
        <begin position="70"/>
        <end position="89"/>
    </location>
</feature>
<gene>
    <name evidence="9" type="ORF">IAB74_06140</name>
</gene>
<protein>
    <submittedName>
        <fullName evidence="9">MgtC/SapB family protein</fullName>
    </submittedName>
</protein>
<proteinExistence type="inferred from homology"/>
<reference evidence="9" key="1">
    <citation type="submission" date="2020-10" db="EMBL/GenBank/DDBJ databases">
        <authorList>
            <person name="Gilroy R."/>
        </authorList>
    </citation>
    <scope>NUCLEOTIDE SEQUENCE</scope>
    <source>
        <strain evidence="9">13361</strain>
    </source>
</reference>
<dbReference type="InterPro" id="IPR003416">
    <property type="entry name" value="MgtC/SapB/SrpB/YhiD_fam"/>
</dbReference>
<evidence type="ECO:0000256" key="6">
    <source>
        <dbReference type="ARBA" id="ARBA00023136"/>
    </source>
</evidence>
<dbReference type="InterPro" id="IPR049177">
    <property type="entry name" value="MgtC_SapB_SrpB_YhiD_N"/>
</dbReference>
<evidence type="ECO:0000256" key="7">
    <source>
        <dbReference type="SAM" id="Phobius"/>
    </source>
</evidence>
<comment type="caution">
    <text evidence="9">The sequence shown here is derived from an EMBL/GenBank/DDBJ whole genome shotgun (WGS) entry which is preliminary data.</text>
</comment>
<evidence type="ECO:0000313" key="9">
    <source>
        <dbReference type="EMBL" id="HIQ68068.1"/>
    </source>
</evidence>
<dbReference type="EMBL" id="DVFK01000084">
    <property type="protein sequence ID" value="HIQ68068.1"/>
    <property type="molecule type" value="Genomic_DNA"/>
</dbReference>
<keyword evidence="4 7" id="KW-0812">Transmembrane</keyword>
<evidence type="ECO:0000256" key="1">
    <source>
        <dbReference type="ARBA" id="ARBA00004651"/>
    </source>
</evidence>
<dbReference type="PANTHER" id="PTHR33778">
    <property type="entry name" value="PROTEIN MGTC"/>
    <property type="match status" value="1"/>
</dbReference>
<reference evidence="9" key="2">
    <citation type="journal article" date="2021" name="PeerJ">
        <title>Extensive microbial diversity within the chicken gut microbiome revealed by metagenomics and culture.</title>
        <authorList>
            <person name="Gilroy R."/>
            <person name="Ravi A."/>
            <person name="Getino M."/>
            <person name="Pursley I."/>
            <person name="Horton D.L."/>
            <person name="Alikhan N.F."/>
            <person name="Baker D."/>
            <person name="Gharbi K."/>
            <person name="Hall N."/>
            <person name="Watson M."/>
            <person name="Adriaenssens E.M."/>
            <person name="Foster-Nyarko E."/>
            <person name="Jarju S."/>
            <person name="Secka A."/>
            <person name="Antonio M."/>
            <person name="Oren A."/>
            <person name="Chaudhuri R.R."/>
            <person name="La Ragione R."/>
            <person name="Hildebrand F."/>
            <person name="Pallen M.J."/>
        </authorList>
    </citation>
    <scope>NUCLEOTIDE SEQUENCE</scope>
    <source>
        <strain evidence="9">13361</strain>
    </source>
</reference>
<evidence type="ECO:0000256" key="5">
    <source>
        <dbReference type="ARBA" id="ARBA00022989"/>
    </source>
</evidence>